<gene>
    <name evidence="2" type="ORF">ACHAXA_007066</name>
</gene>
<feature type="compositionally biased region" description="Gly residues" evidence="1">
    <location>
        <begin position="43"/>
        <end position="52"/>
    </location>
</feature>
<proteinExistence type="predicted"/>
<protein>
    <submittedName>
        <fullName evidence="2">Uncharacterized protein</fullName>
    </submittedName>
</protein>
<evidence type="ECO:0000313" key="2">
    <source>
        <dbReference type="EMBL" id="KAL3809242.1"/>
    </source>
</evidence>
<dbReference type="Proteomes" id="UP001530377">
    <property type="component" value="Unassembled WGS sequence"/>
</dbReference>
<dbReference type="EMBL" id="JALLPB020000426">
    <property type="protein sequence ID" value="KAL3809242.1"/>
    <property type="molecule type" value="Genomic_DNA"/>
</dbReference>
<comment type="caution">
    <text evidence="2">The sequence shown here is derived from an EMBL/GenBank/DDBJ whole genome shotgun (WGS) entry which is preliminary data.</text>
</comment>
<evidence type="ECO:0000313" key="3">
    <source>
        <dbReference type="Proteomes" id="UP001530377"/>
    </source>
</evidence>
<organism evidence="2 3">
    <name type="scientific">Cyclostephanos tholiformis</name>
    <dbReference type="NCBI Taxonomy" id="382380"/>
    <lineage>
        <taxon>Eukaryota</taxon>
        <taxon>Sar</taxon>
        <taxon>Stramenopiles</taxon>
        <taxon>Ochrophyta</taxon>
        <taxon>Bacillariophyta</taxon>
        <taxon>Coscinodiscophyceae</taxon>
        <taxon>Thalassiosirophycidae</taxon>
        <taxon>Stephanodiscales</taxon>
        <taxon>Stephanodiscaceae</taxon>
        <taxon>Cyclostephanos</taxon>
    </lineage>
</organism>
<evidence type="ECO:0000256" key="1">
    <source>
        <dbReference type="SAM" id="MobiDB-lite"/>
    </source>
</evidence>
<dbReference type="AlphaFoldDB" id="A0ABD3RA29"/>
<accession>A0ABD3RA29</accession>
<name>A0ABD3RA29_9STRA</name>
<feature type="compositionally biased region" description="Polar residues" evidence="1">
    <location>
        <begin position="24"/>
        <end position="36"/>
    </location>
</feature>
<sequence length="436" mass="46512">MIADASPEMPLMPGEAVVEEAGGQKTTMGSSTPSSFKNDENHGGGGGCGAGGDNNDHHELQFYDPAEILGISREEAFGYLILLTGGAVELEYVAPMIALEGSSSASSSAREQRRRRRWDHANDAPQSPPIDPRPADDRDLSSPPPAPAPAVAIIPDEETTSLAYAAIVDGNVLHACFGLKAAANGRSYIPAVAGSGGGRRSTPSSIFCCFPPSSSSSIPGGGALDALQFVLPRLSRNKARMSNLVEVLMEVRDLYHEDDRASRDAGAGAAYAMAGSMDATTTANTTTSITTAEAAVKAPLIVRIIRAYIRCFAAVVGYHDARRGIVARDDSGEDDDDIAGRRRRRRRMRQEWVSGRIADLFCSGGIFAYCLIRPRKVDPRLEALRRDSLCEIASGFRGLGEDIWQSLENTATESAITTGMSSIEGSMTSVERKGWR</sequence>
<feature type="region of interest" description="Disordered" evidence="1">
    <location>
        <begin position="101"/>
        <end position="151"/>
    </location>
</feature>
<reference evidence="2 3" key="1">
    <citation type="submission" date="2024-10" db="EMBL/GenBank/DDBJ databases">
        <title>Updated reference genomes for cyclostephanoid diatoms.</title>
        <authorList>
            <person name="Roberts W.R."/>
            <person name="Alverson A.J."/>
        </authorList>
    </citation>
    <scope>NUCLEOTIDE SEQUENCE [LARGE SCALE GENOMIC DNA]</scope>
    <source>
        <strain evidence="2 3">AJA228-03</strain>
    </source>
</reference>
<keyword evidence="3" id="KW-1185">Reference proteome</keyword>
<feature type="region of interest" description="Disordered" evidence="1">
    <location>
        <begin position="20"/>
        <end position="53"/>
    </location>
</feature>